<dbReference type="EMBL" id="BPLQ01014420">
    <property type="protein sequence ID" value="GIY79561.1"/>
    <property type="molecule type" value="Genomic_DNA"/>
</dbReference>
<proteinExistence type="inferred from homology"/>
<gene>
    <name evidence="4" type="primary">FAAH2</name>
    <name evidence="4" type="ORF">CDAR_482802</name>
</gene>
<keyword evidence="4" id="KW-0378">Hydrolase</keyword>
<dbReference type="PANTHER" id="PTHR43372:SF2">
    <property type="entry name" value="IP13792P"/>
    <property type="match status" value="1"/>
</dbReference>
<dbReference type="Pfam" id="PF01425">
    <property type="entry name" value="Amidase"/>
    <property type="match status" value="1"/>
</dbReference>
<accession>A0AAV4WC96</accession>
<dbReference type="InterPro" id="IPR036928">
    <property type="entry name" value="AS_sf"/>
</dbReference>
<protein>
    <submittedName>
        <fullName evidence="4">Fatty-acid amide hydrolase 2</fullName>
    </submittedName>
</protein>
<comment type="similarity">
    <text evidence="1">Belongs to the amidase family.</text>
</comment>
<dbReference type="PROSITE" id="PS00571">
    <property type="entry name" value="AMIDASES"/>
    <property type="match status" value="1"/>
</dbReference>
<evidence type="ECO:0000256" key="2">
    <source>
        <dbReference type="PIRSR" id="PIRSR001221-1"/>
    </source>
</evidence>
<name>A0AAV4WC96_9ARAC</name>
<dbReference type="AlphaFoldDB" id="A0AAV4WC96"/>
<comment type="caution">
    <text evidence="4">The sequence shown here is derived from an EMBL/GenBank/DDBJ whole genome shotgun (WGS) entry which is preliminary data.</text>
</comment>
<evidence type="ECO:0000259" key="3">
    <source>
        <dbReference type="Pfam" id="PF01425"/>
    </source>
</evidence>
<dbReference type="PIRSF" id="PIRSF001221">
    <property type="entry name" value="Amidase_fungi"/>
    <property type="match status" value="1"/>
</dbReference>
<keyword evidence="5" id="KW-1185">Reference proteome</keyword>
<sequence>MVETMNRWYELSFIMNVMLYKVSQFCASVINFIVDRILAYMYDGKGKTVSPVKNPLLLKSATKLARDIRRGKIKSVDAVKAYIVRILEVNPLVNATAECCFDDALNQARAVDLIVSSRKYSPELLAEEKPLLGVPITIKVLIGVKGLKHTAASKLFEDVVAEEDAPIVKQLRDAGAIVLTTTNAPEMGLSMETRNKLYGVACNPFDTNRTSGGSSGGESALISAGGSVLGIGNDIAGSLRIPAHFTGIFAHMPTRGLVPNEGSLPPKRLDPSDTRKPPLYKFLLAGPMCRYAEDLVTSMKVLSTHDEVRTRFGQQVDFSKLKVYYLTQMQSPFMVPLEKEIKIALKKAVTHFKKHYNVPCKELKMSSLYDAGRCVVNRFLVLVEDVNDTLTCGRGLPFSEKLDFLKFLFGKSTLSFMTLLVMNIARFPIWCRKDQNTYFEKIEDQWIKEFDSLLDEDTVLLMPTLPFPAPYHCGMIPKLTVICYTGIFNVLGLPVTQCPLGFNKEGLPYGIQIVGGKNNDPLTIACAVELEKAFGGWKSPSRK</sequence>
<feature type="active site" description="Charge relay system" evidence="2">
    <location>
        <position position="139"/>
    </location>
</feature>
<evidence type="ECO:0000313" key="5">
    <source>
        <dbReference type="Proteomes" id="UP001054837"/>
    </source>
</evidence>
<dbReference type="Gene3D" id="3.90.1300.10">
    <property type="entry name" value="Amidase signature (AS) domain"/>
    <property type="match status" value="1"/>
</dbReference>
<feature type="active site" description="Charge relay system" evidence="2">
    <location>
        <position position="214"/>
    </location>
</feature>
<dbReference type="InterPro" id="IPR020556">
    <property type="entry name" value="Amidase_CS"/>
</dbReference>
<dbReference type="GO" id="GO:0012505">
    <property type="term" value="C:endomembrane system"/>
    <property type="evidence" value="ECO:0007669"/>
    <property type="project" value="TreeGrafter"/>
</dbReference>
<dbReference type="PANTHER" id="PTHR43372">
    <property type="entry name" value="FATTY-ACID AMIDE HYDROLASE"/>
    <property type="match status" value="1"/>
</dbReference>
<feature type="domain" description="Amidase" evidence="3">
    <location>
        <begin position="77"/>
        <end position="522"/>
    </location>
</feature>
<feature type="active site" description="Acyl-ester intermediate" evidence="2">
    <location>
        <position position="238"/>
    </location>
</feature>
<dbReference type="Proteomes" id="UP001054837">
    <property type="component" value="Unassembled WGS sequence"/>
</dbReference>
<organism evidence="4 5">
    <name type="scientific">Caerostris darwini</name>
    <dbReference type="NCBI Taxonomy" id="1538125"/>
    <lineage>
        <taxon>Eukaryota</taxon>
        <taxon>Metazoa</taxon>
        <taxon>Ecdysozoa</taxon>
        <taxon>Arthropoda</taxon>
        <taxon>Chelicerata</taxon>
        <taxon>Arachnida</taxon>
        <taxon>Araneae</taxon>
        <taxon>Araneomorphae</taxon>
        <taxon>Entelegynae</taxon>
        <taxon>Araneoidea</taxon>
        <taxon>Araneidae</taxon>
        <taxon>Caerostris</taxon>
    </lineage>
</organism>
<evidence type="ECO:0000256" key="1">
    <source>
        <dbReference type="ARBA" id="ARBA00009199"/>
    </source>
</evidence>
<evidence type="ECO:0000313" key="4">
    <source>
        <dbReference type="EMBL" id="GIY79561.1"/>
    </source>
</evidence>
<reference evidence="4 5" key="1">
    <citation type="submission" date="2021-06" db="EMBL/GenBank/DDBJ databases">
        <title>Caerostris darwini draft genome.</title>
        <authorList>
            <person name="Kono N."/>
            <person name="Arakawa K."/>
        </authorList>
    </citation>
    <scope>NUCLEOTIDE SEQUENCE [LARGE SCALE GENOMIC DNA]</scope>
</reference>
<dbReference type="SUPFAM" id="SSF75304">
    <property type="entry name" value="Amidase signature (AS) enzymes"/>
    <property type="match status" value="1"/>
</dbReference>
<dbReference type="GO" id="GO:0016787">
    <property type="term" value="F:hydrolase activity"/>
    <property type="evidence" value="ECO:0007669"/>
    <property type="project" value="UniProtKB-KW"/>
</dbReference>
<dbReference type="InterPro" id="IPR023631">
    <property type="entry name" value="Amidase_dom"/>
</dbReference>
<dbReference type="InterPro" id="IPR052739">
    <property type="entry name" value="FAAH2"/>
</dbReference>